<evidence type="ECO:0000256" key="1">
    <source>
        <dbReference type="SAM" id="MobiDB-lite"/>
    </source>
</evidence>
<reference evidence="2" key="1">
    <citation type="submission" date="2019-08" db="EMBL/GenBank/DDBJ databases">
        <authorList>
            <person name="Kucharzyk K."/>
            <person name="Murdoch R.W."/>
            <person name="Higgins S."/>
            <person name="Loffler F."/>
        </authorList>
    </citation>
    <scope>NUCLEOTIDE SEQUENCE</scope>
</reference>
<comment type="caution">
    <text evidence="2">The sequence shown here is derived from an EMBL/GenBank/DDBJ whole genome shotgun (WGS) entry which is preliminary data.</text>
</comment>
<dbReference type="AlphaFoldDB" id="A0A645I432"/>
<feature type="compositionally biased region" description="Basic residues" evidence="1">
    <location>
        <begin position="83"/>
        <end position="93"/>
    </location>
</feature>
<organism evidence="2">
    <name type="scientific">bioreactor metagenome</name>
    <dbReference type="NCBI Taxonomy" id="1076179"/>
    <lineage>
        <taxon>unclassified sequences</taxon>
        <taxon>metagenomes</taxon>
        <taxon>ecological metagenomes</taxon>
    </lineage>
</organism>
<accession>A0A645I432</accession>
<protein>
    <submittedName>
        <fullName evidence="2">Uncharacterized protein</fullName>
    </submittedName>
</protein>
<gene>
    <name evidence="2" type="ORF">SDC9_190733</name>
</gene>
<feature type="region of interest" description="Disordered" evidence="1">
    <location>
        <begin position="30"/>
        <end position="94"/>
    </location>
</feature>
<evidence type="ECO:0000313" key="2">
    <source>
        <dbReference type="EMBL" id="MPN43174.1"/>
    </source>
</evidence>
<name>A0A645I432_9ZZZZ</name>
<proteinExistence type="predicted"/>
<sequence>MRGQFAVAPDFHRNFVVSLVEDVERAAGSVFTEESDAGGQHHRQQNPGAFEPAAGRRRQQRGQHQDQNQRLGELAAQQPPGRFSRRRQKHVGAMRRQAGGNLRHAQSGVMLHAFFPAGCFLLQYHSCQQTIIGEAR</sequence>
<dbReference type="EMBL" id="VSSQ01101414">
    <property type="protein sequence ID" value="MPN43174.1"/>
    <property type="molecule type" value="Genomic_DNA"/>
</dbReference>